<evidence type="ECO:0000256" key="11">
    <source>
        <dbReference type="ARBA" id="ARBA00022989"/>
    </source>
</evidence>
<dbReference type="InterPro" id="IPR013011">
    <property type="entry name" value="PTS_EIIB_2"/>
</dbReference>
<dbReference type="InterPro" id="IPR003501">
    <property type="entry name" value="PTS_EIIB_2/3"/>
</dbReference>
<evidence type="ECO:0000256" key="5">
    <source>
        <dbReference type="ARBA" id="ARBA00022553"/>
    </source>
</evidence>
<dbReference type="Proteomes" id="UP000323144">
    <property type="component" value="Chromosome"/>
</dbReference>
<protein>
    <submittedName>
        <fullName evidence="16">PTS mannitol transporter subunit IICB</fullName>
    </submittedName>
</protein>
<dbReference type="PANTHER" id="PTHR30181:SF3">
    <property type="entry name" value="MULTIPHOSPHORYL TRANSFER PROTEIN"/>
    <property type="match status" value="1"/>
</dbReference>
<dbReference type="Gene3D" id="3.40.50.2300">
    <property type="match status" value="1"/>
</dbReference>
<evidence type="ECO:0000256" key="3">
    <source>
        <dbReference type="ARBA" id="ARBA00022448"/>
    </source>
</evidence>
<dbReference type="GO" id="GO:0009401">
    <property type="term" value="P:phosphoenolpyruvate-dependent sugar phosphotransferase system"/>
    <property type="evidence" value="ECO:0007669"/>
    <property type="project" value="UniProtKB-KW"/>
</dbReference>
<reference evidence="16 17" key="1">
    <citation type="submission" date="2019-08" db="EMBL/GenBank/DDBJ databases">
        <title>Complete genome sequence of Spiroplasma chinense CCH (DSM 19755).</title>
        <authorList>
            <person name="Shen H.-Y."/>
            <person name="Lin Y.-C."/>
            <person name="Chou L."/>
            <person name="Kuo C.-H."/>
        </authorList>
    </citation>
    <scope>NUCLEOTIDE SEQUENCE [LARGE SCALE GENOMIC DNA]</scope>
    <source>
        <strain evidence="16 17">CCH</strain>
    </source>
</reference>
<feature type="transmembrane region" description="Helical" evidence="13">
    <location>
        <begin position="106"/>
        <end position="126"/>
    </location>
</feature>
<keyword evidence="5" id="KW-0597">Phosphoprotein</keyword>
<dbReference type="InterPro" id="IPR013014">
    <property type="entry name" value="PTS_EIIC_2"/>
</dbReference>
<accession>A0A5B9Y3X4</accession>
<evidence type="ECO:0000259" key="15">
    <source>
        <dbReference type="PROSITE" id="PS51104"/>
    </source>
</evidence>
<dbReference type="Pfam" id="PF02302">
    <property type="entry name" value="PTS_IIB"/>
    <property type="match status" value="1"/>
</dbReference>
<keyword evidence="3" id="KW-0813">Transport</keyword>
<evidence type="ECO:0000256" key="8">
    <source>
        <dbReference type="ARBA" id="ARBA00022683"/>
    </source>
</evidence>
<feature type="domain" description="PTS EIIB type-2" evidence="14">
    <location>
        <begin position="424"/>
        <end position="517"/>
    </location>
</feature>
<dbReference type="PROSITE" id="PS51104">
    <property type="entry name" value="PTS_EIIC_TYPE_2"/>
    <property type="match status" value="1"/>
</dbReference>
<dbReference type="GO" id="GO:0022872">
    <property type="term" value="F:protein-N(PI)-phosphohistidine-mannitol phosphotransferase system transmembrane transporter activity"/>
    <property type="evidence" value="ECO:0007669"/>
    <property type="project" value="InterPro"/>
</dbReference>
<keyword evidence="17" id="KW-1185">Reference proteome</keyword>
<name>A0A5B9Y3X4_9MOLU</name>
<dbReference type="GO" id="GO:0005886">
    <property type="term" value="C:plasma membrane"/>
    <property type="evidence" value="ECO:0007669"/>
    <property type="project" value="UniProtKB-SubCell"/>
</dbReference>
<evidence type="ECO:0000259" key="14">
    <source>
        <dbReference type="PROSITE" id="PS51099"/>
    </source>
</evidence>
<dbReference type="GO" id="GO:0090563">
    <property type="term" value="F:protein-phosphocysteine-sugar phosphotransferase activity"/>
    <property type="evidence" value="ECO:0007669"/>
    <property type="project" value="TreeGrafter"/>
</dbReference>
<feature type="transmembrane region" description="Helical" evidence="13">
    <location>
        <begin position="172"/>
        <end position="199"/>
    </location>
</feature>
<keyword evidence="12 13" id="KW-0472">Membrane</keyword>
<keyword evidence="9 13" id="KW-0812">Transmembrane</keyword>
<keyword evidence="8" id="KW-0598">Phosphotransferase system</keyword>
<dbReference type="InterPro" id="IPR036095">
    <property type="entry name" value="PTS_EIIB-like_sf"/>
</dbReference>
<keyword evidence="10" id="KW-0418">Kinase</keyword>
<keyword evidence="11 13" id="KW-1133">Transmembrane helix</keyword>
<feature type="transmembrane region" description="Helical" evidence="13">
    <location>
        <begin position="358"/>
        <end position="381"/>
    </location>
</feature>
<evidence type="ECO:0000256" key="9">
    <source>
        <dbReference type="ARBA" id="ARBA00022692"/>
    </source>
</evidence>
<dbReference type="InterPro" id="IPR050893">
    <property type="entry name" value="Sugar_PTS"/>
</dbReference>
<evidence type="ECO:0000256" key="1">
    <source>
        <dbReference type="ARBA" id="ARBA00002434"/>
    </source>
</evidence>
<evidence type="ECO:0000256" key="6">
    <source>
        <dbReference type="ARBA" id="ARBA00022597"/>
    </source>
</evidence>
<dbReference type="GO" id="GO:0016301">
    <property type="term" value="F:kinase activity"/>
    <property type="evidence" value="ECO:0007669"/>
    <property type="project" value="UniProtKB-KW"/>
</dbReference>
<dbReference type="EMBL" id="CP043026">
    <property type="protein sequence ID" value="QEH61463.1"/>
    <property type="molecule type" value="Genomic_DNA"/>
</dbReference>
<evidence type="ECO:0000256" key="7">
    <source>
        <dbReference type="ARBA" id="ARBA00022679"/>
    </source>
</evidence>
<evidence type="ECO:0000313" key="17">
    <source>
        <dbReference type="Proteomes" id="UP000323144"/>
    </source>
</evidence>
<feature type="transmembrane region" description="Helical" evidence="13">
    <location>
        <begin position="32"/>
        <end position="52"/>
    </location>
</feature>
<evidence type="ECO:0000256" key="4">
    <source>
        <dbReference type="ARBA" id="ARBA00022475"/>
    </source>
</evidence>
<keyword evidence="4" id="KW-1003">Cell membrane</keyword>
<gene>
    <name evidence="16" type="ORF">SCHIN_v1c02660</name>
</gene>
<evidence type="ECO:0000256" key="2">
    <source>
        <dbReference type="ARBA" id="ARBA00004651"/>
    </source>
</evidence>
<dbReference type="RefSeq" id="WP_166507858.1">
    <property type="nucleotide sequence ID" value="NZ_CP043026.1"/>
</dbReference>
<sequence length="517" mass="56471">MEKIIKSDEAIIGEVKKSKKAKNFKLKIQKMGSFMAGMIMPSIGVLLAWGLWTSMFLYDYDNNKNLGWFNAPMLGRLVDPGIKWLLPILIAFNGGRLVYGMRGGMFATFAMVGTIVGTDWIYATYIEQSSPNQFIGAMVVGPLSALFLKGIESLYLQKINKSYEMLVKNFGLGLFGIVFALIVFFGWGWILWGITWVMIQLIQLFGDNKWVAPLMGIITEPIKVSFLNNALNHGVLGPIGVNDVELQKALGKANPRSIFFLFDPNPGPGLGLLLAYIIFTKGENRYNAAGSSVIHTIGGIHEVYFVFILAKPKMVLATITGVVSAQFITAYLGGGTIFTPSPGSIISLIALSPGVHAILINLLSVLVGTGASFGIATLLLLTDKKRNEVNEGETFKITDEGISFGSTSTTDSSSAKTFDWNNVKSIVVACEAGMGSSAMASGIIQKFVKQNKLDINVTNIAVQNLDSSYDVIVTMRNFEDFAKQKSPNSFVYPVDKFIGQKVYDPLFEKLLSFKKVA</sequence>
<evidence type="ECO:0000256" key="10">
    <source>
        <dbReference type="ARBA" id="ARBA00022777"/>
    </source>
</evidence>
<evidence type="ECO:0000256" key="13">
    <source>
        <dbReference type="SAM" id="Phobius"/>
    </source>
</evidence>
<dbReference type="AlphaFoldDB" id="A0A5B9Y3X4"/>
<keyword evidence="6" id="KW-0762">Sugar transport</keyword>
<feature type="domain" description="PTS EIIC type-2" evidence="15">
    <location>
        <begin position="31"/>
        <end position="375"/>
    </location>
</feature>
<keyword evidence="7" id="KW-0808">Transferase</keyword>
<dbReference type="InterPro" id="IPR029503">
    <property type="entry name" value="PTS_EIIB_mannitol"/>
</dbReference>
<feature type="transmembrane region" description="Helical" evidence="13">
    <location>
        <begin position="81"/>
        <end position="99"/>
    </location>
</feature>
<dbReference type="SUPFAM" id="SSF52794">
    <property type="entry name" value="PTS system IIB component-like"/>
    <property type="match status" value="1"/>
</dbReference>
<feature type="transmembrane region" description="Helical" evidence="13">
    <location>
        <begin position="258"/>
        <end position="279"/>
    </location>
</feature>
<comment type="function">
    <text evidence="1">The phosphoenolpyruvate-dependent sugar phosphotransferase system (sugar PTS), a major carbohydrate active transport system, catalyzes the phosphorylation of incoming sugar substrates concomitantly with their translocation across the cell membrane. The enzyme II CmtAB PTS system is involved in D-mannitol transport.</text>
</comment>
<evidence type="ECO:0000256" key="12">
    <source>
        <dbReference type="ARBA" id="ARBA00023136"/>
    </source>
</evidence>
<dbReference type="CDD" id="cd05567">
    <property type="entry name" value="PTS_IIB_mannitol"/>
    <property type="match status" value="1"/>
</dbReference>
<dbReference type="KEGG" id="schi:SCHIN_v1c02660"/>
<comment type="subcellular location">
    <subcellularLocation>
        <location evidence="2">Cell membrane</location>
        <topology evidence="2">Multi-pass membrane protein</topology>
    </subcellularLocation>
</comment>
<evidence type="ECO:0000313" key="16">
    <source>
        <dbReference type="EMBL" id="QEH61463.1"/>
    </source>
</evidence>
<dbReference type="PROSITE" id="PS51099">
    <property type="entry name" value="PTS_EIIB_TYPE_2"/>
    <property type="match status" value="1"/>
</dbReference>
<dbReference type="PANTHER" id="PTHR30181">
    <property type="entry name" value="MANNITOL PERMEASE IIC COMPONENT"/>
    <property type="match status" value="1"/>
</dbReference>
<proteinExistence type="predicted"/>
<organism evidence="16 17">
    <name type="scientific">Spiroplasma chinense</name>
    <dbReference type="NCBI Taxonomy" id="216932"/>
    <lineage>
        <taxon>Bacteria</taxon>
        <taxon>Bacillati</taxon>
        <taxon>Mycoplasmatota</taxon>
        <taxon>Mollicutes</taxon>
        <taxon>Entomoplasmatales</taxon>
        <taxon>Spiroplasmataceae</taxon>
        <taxon>Spiroplasma</taxon>
    </lineage>
</organism>
<feature type="transmembrane region" description="Helical" evidence="13">
    <location>
        <begin position="132"/>
        <end position="151"/>
    </location>
</feature>